<dbReference type="PANTHER" id="PTHR13180">
    <property type="entry name" value="SMALL MEMBRANE PROTEIN-RELATED"/>
    <property type="match status" value="1"/>
</dbReference>
<keyword evidence="3 6" id="KW-0812">Transmembrane</keyword>
<gene>
    <name evidence="8" type="ORF">g.15139</name>
</gene>
<reference evidence="8" key="1">
    <citation type="submission" date="2015-09" db="EMBL/GenBank/DDBJ databases">
        <title>De novo assembly of Pectinophora gossypiella (Pink Bollworm) gut transcriptome.</title>
        <authorList>
            <person name="Tassone E.E."/>
        </authorList>
    </citation>
    <scope>NUCLEOTIDE SEQUENCE</scope>
</reference>
<dbReference type="OrthoDB" id="268928at2759"/>
<protein>
    <recommendedName>
        <fullName evidence="9">Transmembrane protein 50A</fullName>
    </recommendedName>
</protein>
<dbReference type="InterPro" id="IPR007919">
    <property type="entry name" value="UPF0220"/>
</dbReference>
<evidence type="ECO:0000256" key="2">
    <source>
        <dbReference type="ARBA" id="ARBA00005335"/>
    </source>
</evidence>
<keyword evidence="4 6" id="KW-1133">Transmembrane helix</keyword>
<dbReference type="Pfam" id="PF05255">
    <property type="entry name" value="UPF0220"/>
    <property type="match status" value="1"/>
</dbReference>
<feature type="transmembrane region" description="Helical" evidence="6">
    <location>
        <begin position="95"/>
        <end position="114"/>
    </location>
</feature>
<evidence type="ECO:0000256" key="5">
    <source>
        <dbReference type="ARBA" id="ARBA00023136"/>
    </source>
</evidence>
<dbReference type="EMBL" id="GDQN01008768">
    <property type="protein sequence ID" value="JAT82286.1"/>
    <property type="molecule type" value="Transcribed_RNA"/>
</dbReference>
<comment type="subcellular location">
    <subcellularLocation>
        <location evidence="1">Membrane</location>
        <topology evidence="1">Multi-pass membrane protein</topology>
    </subcellularLocation>
</comment>
<name>A0A1E1W5N5_PECGO</name>
<evidence type="ECO:0008006" key="9">
    <source>
        <dbReference type="Google" id="ProtNLM"/>
    </source>
</evidence>
<keyword evidence="7" id="KW-0732">Signal</keyword>
<dbReference type="AlphaFoldDB" id="A0A1E1W5N5"/>
<feature type="transmembrane region" description="Helical" evidence="6">
    <location>
        <begin position="176"/>
        <end position="196"/>
    </location>
</feature>
<dbReference type="GO" id="GO:0016020">
    <property type="term" value="C:membrane"/>
    <property type="evidence" value="ECO:0007669"/>
    <property type="project" value="UniProtKB-SubCell"/>
</dbReference>
<evidence type="ECO:0000256" key="7">
    <source>
        <dbReference type="SAM" id="SignalP"/>
    </source>
</evidence>
<evidence type="ECO:0000313" key="8">
    <source>
        <dbReference type="EMBL" id="JAT82286.1"/>
    </source>
</evidence>
<feature type="transmembrane region" description="Helical" evidence="6">
    <location>
        <begin position="65"/>
        <end position="83"/>
    </location>
</feature>
<proteinExistence type="inferred from homology"/>
<accession>A0A1E1W5N5</accession>
<feature type="chain" id="PRO_5009115156" description="Transmembrane protein 50A" evidence="7">
    <location>
        <begin position="21"/>
        <end position="203"/>
    </location>
</feature>
<evidence type="ECO:0000256" key="3">
    <source>
        <dbReference type="ARBA" id="ARBA00022692"/>
    </source>
</evidence>
<feature type="signal peptide" evidence="7">
    <location>
        <begin position="1"/>
        <end position="20"/>
    </location>
</feature>
<evidence type="ECO:0000256" key="6">
    <source>
        <dbReference type="SAM" id="Phobius"/>
    </source>
</evidence>
<sequence>RNVTFWRDTILLACHFYLQSLTCFIGNRSDKQCFCSIKYIIIMNCFENVSMPSCVWFESGEKRNILASIFAGLLFFTGWWFIIDSSAVNGDLPKAAHVCGVMATLSLIMVNSVSNAQVRGETYTGGCMGPRGARLWLFLGFVVGFASLIAACWILFANFVTTGKAAGGENHKTWTGVSLFMQNAFIFAASLVFKFGRTEDLWG</sequence>
<organism evidence="8">
    <name type="scientific">Pectinophora gossypiella</name>
    <name type="common">Cotton pink bollworm</name>
    <name type="synonym">Depressaria gossypiella</name>
    <dbReference type="NCBI Taxonomy" id="13191"/>
    <lineage>
        <taxon>Eukaryota</taxon>
        <taxon>Metazoa</taxon>
        <taxon>Ecdysozoa</taxon>
        <taxon>Arthropoda</taxon>
        <taxon>Hexapoda</taxon>
        <taxon>Insecta</taxon>
        <taxon>Pterygota</taxon>
        <taxon>Neoptera</taxon>
        <taxon>Endopterygota</taxon>
        <taxon>Lepidoptera</taxon>
        <taxon>Glossata</taxon>
        <taxon>Ditrysia</taxon>
        <taxon>Gelechioidea</taxon>
        <taxon>Gelechiidae</taxon>
        <taxon>Apatetrinae</taxon>
        <taxon>Pectinophora</taxon>
    </lineage>
</organism>
<keyword evidence="5 6" id="KW-0472">Membrane</keyword>
<evidence type="ECO:0000256" key="4">
    <source>
        <dbReference type="ARBA" id="ARBA00022989"/>
    </source>
</evidence>
<feature type="non-terminal residue" evidence="8">
    <location>
        <position position="1"/>
    </location>
</feature>
<feature type="transmembrane region" description="Helical" evidence="6">
    <location>
        <begin position="135"/>
        <end position="156"/>
    </location>
</feature>
<evidence type="ECO:0000256" key="1">
    <source>
        <dbReference type="ARBA" id="ARBA00004141"/>
    </source>
</evidence>
<comment type="similarity">
    <text evidence="2">Belongs to the UPF0220 family.</text>
</comment>